<feature type="region of interest" description="Disordered" evidence="1">
    <location>
        <begin position="1"/>
        <end position="26"/>
    </location>
</feature>
<evidence type="ECO:0000256" key="1">
    <source>
        <dbReference type="SAM" id="MobiDB-lite"/>
    </source>
</evidence>
<organism evidence="2">
    <name type="scientific">Timema shepardi</name>
    <name type="common">Walking stick</name>
    <dbReference type="NCBI Taxonomy" id="629360"/>
    <lineage>
        <taxon>Eukaryota</taxon>
        <taxon>Metazoa</taxon>
        <taxon>Ecdysozoa</taxon>
        <taxon>Arthropoda</taxon>
        <taxon>Hexapoda</taxon>
        <taxon>Insecta</taxon>
        <taxon>Pterygota</taxon>
        <taxon>Neoptera</taxon>
        <taxon>Polyneoptera</taxon>
        <taxon>Phasmatodea</taxon>
        <taxon>Timematodea</taxon>
        <taxon>Timematoidea</taxon>
        <taxon>Timematidae</taxon>
        <taxon>Timema</taxon>
    </lineage>
</organism>
<dbReference type="AlphaFoldDB" id="A0A7R9AQ04"/>
<protein>
    <submittedName>
        <fullName evidence="2">Uncharacterized protein</fullName>
    </submittedName>
</protein>
<accession>A0A7R9AQ04</accession>
<reference evidence="2" key="1">
    <citation type="submission" date="2020-11" db="EMBL/GenBank/DDBJ databases">
        <authorList>
            <person name="Tran Van P."/>
        </authorList>
    </citation>
    <scope>NUCLEOTIDE SEQUENCE</scope>
</reference>
<proteinExistence type="predicted"/>
<evidence type="ECO:0000313" key="2">
    <source>
        <dbReference type="EMBL" id="CAD7258431.1"/>
    </source>
</evidence>
<name>A0A7R9AQ04_TIMSH</name>
<sequence length="99" mass="10381">MLQDVGVMPPNKNGASEWVPGLRPGGPGPGHHFAAMKLWQWQFPMQGIGLARAGPVPILPRSHLSTTSATTSCLVQPLLSLSTVSNEVSSKALDVSPGK</sequence>
<gene>
    <name evidence="2" type="ORF">TSIB3V08_LOCUS2668</name>
</gene>
<dbReference type="EMBL" id="OC000823">
    <property type="protein sequence ID" value="CAD7258431.1"/>
    <property type="molecule type" value="Genomic_DNA"/>
</dbReference>